<dbReference type="SUPFAM" id="SSF48452">
    <property type="entry name" value="TPR-like"/>
    <property type="match status" value="2"/>
</dbReference>
<reference evidence="9" key="1">
    <citation type="journal article" date="2019" name="Int. J. Syst. Evol. Microbiol.">
        <title>The Global Catalogue of Microorganisms (GCM) 10K type strain sequencing project: providing services to taxonomists for standard genome sequencing and annotation.</title>
        <authorList>
            <consortium name="The Broad Institute Genomics Platform"/>
            <consortium name="The Broad Institute Genome Sequencing Center for Infectious Disease"/>
            <person name="Wu L."/>
            <person name="Ma J."/>
        </authorList>
    </citation>
    <scope>NUCLEOTIDE SEQUENCE [LARGE SCALE GENOMIC DNA]</scope>
    <source>
        <strain evidence="9">CGMCC 4.7396</strain>
    </source>
</reference>
<dbReference type="InterPro" id="IPR036388">
    <property type="entry name" value="WH-like_DNA-bd_sf"/>
</dbReference>
<dbReference type="InterPro" id="IPR051677">
    <property type="entry name" value="AfsR-DnrI-RedD_regulator"/>
</dbReference>
<keyword evidence="3 6" id="KW-0238">DNA-binding</keyword>
<dbReference type="Pfam" id="PF03704">
    <property type="entry name" value="BTAD"/>
    <property type="match status" value="1"/>
</dbReference>
<keyword evidence="5" id="KW-0802">TPR repeat</keyword>
<gene>
    <name evidence="8" type="ORF">ACFO8M_13000</name>
</gene>
<dbReference type="Gene3D" id="1.25.40.10">
    <property type="entry name" value="Tetratricopeptide repeat domain"/>
    <property type="match status" value="2"/>
</dbReference>
<dbReference type="InterPro" id="IPR001867">
    <property type="entry name" value="OmpR/PhoB-type_DNA-bd"/>
</dbReference>
<keyword evidence="2" id="KW-0805">Transcription regulation</keyword>
<dbReference type="InterPro" id="IPR019734">
    <property type="entry name" value="TPR_rpt"/>
</dbReference>
<dbReference type="Gene3D" id="1.10.10.10">
    <property type="entry name" value="Winged helix-like DNA-binding domain superfamily/Winged helix DNA-binding domain"/>
    <property type="match status" value="1"/>
</dbReference>
<proteinExistence type="inferred from homology"/>
<dbReference type="InterPro" id="IPR011990">
    <property type="entry name" value="TPR-like_helical_dom_sf"/>
</dbReference>
<dbReference type="Pfam" id="PF00486">
    <property type="entry name" value="Trans_reg_C"/>
    <property type="match status" value="1"/>
</dbReference>
<dbReference type="PRINTS" id="PR00364">
    <property type="entry name" value="DISEASERSIST"/>
</dbReference>
<dbReference type="InterPro" id="IPR016032">
    <property type="entry name" value="Sig_transdc_resp-reg_C-effctor"/>
</dbReference>
<evidence type="ECO:0000256" key="5">
    <source>
        <dbReference type="PROSITE-ProRule" id="PRU00339"/>
    </source>
</evidence>
<dbReference type="PANTHER" id="PTHR35807:SF1">
    <property type="entry name" value="TRANSCRIPTIONAL REGULATOR REDD"/>
    <property type="match status" value="1"/>
</dbReference>
<dbReference type="SMART" id="SM01043">
    <property type="entry name" value="BTAD"/>
    <property type="match status" value="1"/>
</dbReference>
<dbReference type="Gene3D" id="3.40.50.300">
    <property type="entry name" value="P-loop containing nucleotide triphosphate hydrolases"/>
    <property type="match status" value="1"/>
</dbReference>
<keyword evidence="9" id="KW-1185">Reference proteome</keyword>
<evidence type="ECO:0000256" key="1">
    <source>
        <dbReference type="ARBA" id="ARBA00005820"/>
    </source>
</evidence>
<evidence type="ECO:0000259" key="7">
    <source>
        <dbReference type="PROSITE" id="PS51755"/>
    </source>
</evidence>
<sequence>MAENTVRFRILGPPELDVGGRTVTPRAAKPRALLALLLLDVNRVSERDWLIDQLWSGTPPQAAAATLRAYVYQLRKELSGFDNGVALRARAGGYVLEAAPESVDAHRFASLAARGRAALRDRRFKEAATAFREGLDLWRGPASFAGIDVPAVRDKARLLDELRMDVTEQCLGAELELDAPTSAVAELEQLTAAYPLRESLWRLLMLGLHRAGRSGEALEAYQRLYRLLDDELGIAPSPAVERLHRQILDCDPALQRRADAAPPRSQPPEDWAVPRQLPAAPAHFTGRAAELSVMDELVSGVGADGIGAVAICGSGGIGKTALAVHWAHRAAARFPDGQLYIDLRGFDLGPPTASGEAVRAFLSAFGVPSERVPNEFDAQIGLYRSLLADKRVLIILDNARDAEQVRPLLPGQDGALAVITSRDQLSGLIAQGAQPITLSQLDADDAGLLLERRLHKHRTAAEPDATDQIIDACAGLPLALTVVAARAAANPTFTLTALAADLRKAADRFEALTGFDPALDVRAVFSWSYRALSAETARMFRLLSAHPGPNLAPAAAAAAAGIAPHQARRRLAELARASLLIEQVPGRFAFHDLLRAYAAELAAAEDGHDGLAAAGRRVLDYYLHTAYAGHRLINPIQDPIELVPAAPGVTPEHSKDGDAAMTWFVAENRVLLAAVHHAASRGFQDHCWQLAWAVTDNLHRTGHWHDLVDCWQTVSEAVRAHDDGTVRVRVQRRLALAYSLIERFEEAHRLLDEVQILCGELDDRAGQGHLYQLRGYMWRRQERFDEAIECNRRALDLYRDVGHQGGQAVALNSIGWHHALVDGDYEKALACCEEALVLARATGDRAGQAATLDSLGYIRLRLEHHEQAISHYRHAVDLSRELSFRSGEAASLANLGDAQRTAGDDAAARDSWRRALEIFDDLGHPDADQIRVKLAGKA</sequence>
<evidence type="ECO:0000256" key="3">
    <source>
        <dbReference type="ARBA" id="ARBA00023125"/>
    </source>
</evidence>
<dbReference type="PANTHER" id="PTHR35807">
    <property type="entry name" value="TRANSCRIPTIONAL REGULATOR REDD-RELATED"/>
    <property type="match status" value="1"/>
</dbReference>
<evidence type="ECO:0000313" key="8">
    <source>
        <dbReference type="EMBL" id="MFC3493397.1"/>
    </source>
</evidence>
<dbReference type="InterPro" id="IPR005158">
    <property type="entry name" value="BTAD"/>
</dbReference>
<dbReference type="InterPro" id="IPR027417">
    <property type="entry name" value="P-loop_NTPase"/>
</dbReference>
<dbReference type="Pfam" id="PF13424">
    <property type="entry name" value="TPR_12"/>
    <property type="match status" value="1"/>
</dbReference>
<dbReference type="SMART" id="SM00028">
    <property type="entry name" value="TPR"/>
    <property type="match status" value="6"/>
</dbReference>
<name>A0ABV7Q2P8_9ACTN</name>
<dbReference type="Proteomes" id="UP001595712">
    <property type="component" value="Unassembled WGS sequence"/>
</dbReference>
<evidence type="ECO:0000313" key="9">
    <source>
        <dbReference type="Proteomes" id="UP001595712"/>
    </source>
</evidence>
<protein>
    <submittedName>
        <fullName evidence="8">BTAD domain-containing putative transcriptional regulator</fullName>
    </submittedName>
</protein>
<dbReference type="CDD" id="cd15831">
    <property type="entry name" value="BTAD"/>
    <property type="match status" value="1"/>
</dbReference>
<accession>A0ABV7Q2P8</accession>
<evidence type="ECO:0000256" key="2">
    <source>
        <dbReference type="ARBA" id="ARBA00023015"/>
    </source>
</evidence>
<feature type="DNA-binding region" description="OmpR/PhoB-type" evidence="6">
    <location>
        <begin position="1"/>
        <end position="98"/>
    </location>
</feature>
<keyword evidence="4" id="KW-0804">Transcription</keyword>
<evidence type="ECO:0000256" key="4">
    <source>
        <dbReference type="ARBA" id="ARBA00023163"/>
    </source>
</evidence>
<dbReference type="EMBL" id="JBHRWO010000010">
    <property type="protein sequence ID" value="MFC3493397.1"/>
    <property type="molecule type" value="Genomic_DNA"/>
</dbReference>
<organism evidence="8 9">
    <name type="scientific">Glycomyces rhizosphaerae</name>
    <dbReference type="NCBI Taxonomy" id="2054422"/>
    <lineage>
        <taxon>Bacteria</taxon>
        <taxon>Bacillati</taxon>
        <taxon>Actinomycetota</taxon>
        <taxon>Actinomycetes</taxon>
        <taxon>Glycomycetales</taxon>
        <taxon>Glycomycetaceae</taxon>
        <taxon>Glycomyces</taxon>
    </lineage>
</organism>
<dbReference type="PROSITE" id="PS51755">
    <property type="entry name" value="OMPR_PHOB"/>
    <property type="match status" value="1"/>
</dbReference>
<dbReference type="SMART" id="SM00862">
    <property type="entry name" value="Trans_reg_C"/>
    <property type="match status" value="1"/>
</dbReference>
<dbReference type="SUPFAM" id="SSF52540">
    <property type="entry name" value="P-loop containing nucleoside triphosphate hydrolases"/>
    <property type="match status" value="1"/>
</dbReference>
<feature type="repeat" description="TPR" evidence="5">
    <location>
        <begin position="849"/>
        <end position="882"/>
    </location>
</feature>
<dbReference type="RefSeq" id="WP_387975690.1">
    <property type="nucleotide sequence ID" value="NZ_JBHRWO010000010.1"/>
</dbReference>
<feature type="domain" description="OmpR/PhoB-type" evidence="7">
    <location>
        <begin position="1"/>
        <end position="98"/>
    </location>
</feature>
<comment type="similarity">
    <text evidence="1">Belongs to the AfsR/DnrI/RedD regulatory family.</text>
</comment>
<dbReference type="SUPFAM" id="SSF46894">
    <property type="entry name" value="C-terminal effector domain of the bipartite response regulators"/>
    <property type="match status" value="1"/>
</dbReference>
<evidence type="ECO:0000256" key="6">
    <source>
        <dbReference type="PROSITE-ProRule" id="PRU01091"/>
    </source>
</evidence>
<dbReference type="PROSITE" id="PS50005">
    <property type="entry name" value="TPR"/>
    <property type="match status" value="1"/>
</dbReference>
<comment type="caution">
    <text evidence="8">The sequence shown here is derived from an EMBL/GenBank/DDBJ whole genome shotgun (WGS) entry which is preliminary data.</text>
</comment>